<evidence type="ECO:0008006" key="4">
    <source>
        <dbReference type="Google" id="ProtNLM"/>
    </source>
</evidence>
<organism evidence="2 3">
    <name type="scientific">Spiroplasma eriocheiris</name>
    <dbReference type="NCBI Taxonomy" id="315358"/>
    <lineage>
        <taxon>Bacteria</taxon>
        <taxon>Bacillati</taxon>
        <taxon>Mycoplasmatota</taxon>
        <taxon>Mollicutes</taxon>
        <taxon>Entomoplasmatales</taxon>
        <taxon>Spiroplasmataceae</taxon>
        <taxon>Spiroplasma</taxon>
    </lineage>
</organism>
<keyword evidence="1" id="KW-0472">Membrane</keyword>
<dbReference type="Proteomes" id="UP000035661">
    <property type="component" value="Chromosome"/>
</dbReference>
<dbReference type="AlphaFoldDB" id="A0A0H3XGP2"/>
<name>A0A0H3XGP2_9MOLU</name>
<keyword evidence="3" id="KW-1185">Reference proteome</keyword>
<gene>
    <name evidence="2" type="ORF">SERIO_v1c00250</name>
</gene>
<dbReference type="STRING" id="315358.SERIO_v1c00250"/>
<protein>
    <recommendedName>
        <fullName evidence="4">Transmembrane protein</fullName>
    </recommendedName>
</protein>
<keyword evidence="1" id="KW-1133">Transmembrane helix</keyword>
<dbReference type="KEGG" id="seri:SERIO_v1c00250"/>
<reference evidence="3" key="2">
    <citation type="submission" date="2015-06" db="EMBL/GenBank/DDBJ databases">
        <title>Complete genome sequence of Spiroplasma eriocheiris TDA-040725-5 (DSM 21848).</title>
        <authorList>
            <person name="Lo W.-S."/>
            <person name="Kuo C.-H."/>
        </authorList>
    </citation>
    <scope>NUCLEOTIDE SEQUENCE [LARGE SCALE GENOMIC DNA]</scope>
    <source>
        <strain evidence="3">TDA-040725-5</strain>
    </source>
</reference>
<dbReference type="PATRIC" id="fig|743698.3.peg.25"/>
<evidence type="ECO:0000313" key="2">
    <source>
        <dbReference type="EMBL" id="AKM53633.1"/>
    </source>
</evidence>
<dbReference type="EMBL" id="CP011856">
    <property type="protein sequence ID" value="AKM53633.1"/>
    <property type="molecule type" value="Genomic_DNA"/>
</dbReference>
<sequence length="85" mass="9322">MNSNYSSQGYPPQGGKMEIKKPDGLCMAGCIVSLVCSGLAMLGLFISAIVFLLGQHLLIKLLIQDHNQILILTSLDQPELEWEFS</sequence>
<feature type="transmembrane region" description="Helical" evidence="1">
    <location>
        <begin position="25"/>
        <end position="53"/>
    </location>
</feature>
<accession>A0A0H3XGP2</accession>
<proteinExistence type="predicted"/>
<reference evidence="2 3" key="1">
    <citation type="journal article" date="2015" name="Genome Biol. Evol.">
        <title>Found and Lost: The Fates of Horizontally Acquired Genes in Arthropod-Symbiotic Spiroplasma.</title>
        <authorList>
            <person name="Lo W.S."/>
            <person name="Gasparich G.E."/>
            <person name="Kuo C.H."/>
        </authorList>
    </citation>
    <scope>NUCLEOTIDE SEQUENCE [LARGE SCALE GENOMIC DNA]</scope>
    <source>
        <strain evidence="3">TDA-040725-5</strain>
    </source>
</reference>
<evidence type="ECO:0000313" key="3">
    <source>
        <dbReference type="Proteomes" id="UP000035661"/>
    </source>
</evidence>
<evidence type="ECO:0000256" key="1">
    <source>
        <dbReference type="SAM" id="Phobius"/>
    </source>
</evidence>
<keyword evidence="1" id="KW-0812">Transmembrane</keyword>